<keyword evidence="4" id="KW-1185">Reference proteome</keyword>
<feature type="region of interest" description="Disordered" evidence="2">
    <location>
        <begin position="1"/>
        <end position="22"/>
    </location>
</feature>
<dbReference type="PROSITE" id="PS50294">
    <property type="entry name" value="WD_REPEATS_REGION"/>
    <property type="match status" value="1"/>
</dbReference>
<feature type="non-terminal residue" evidence="3">
    <location>
        <position position="749"/>
    </location>
</feature>
<name>A0A813DFZ5_POLGL</name>
<dbReference type="Pfam" id="PF00400">
    <property type="entry name" value="WD40"/>
    <property type="match status" value="1"/>
</dbReference>
<sequence>AEIPAETEQSNNGGHRFDVAQKKKQKKKTTLVSWLRLLGFDPAICHEKSRAVQIAMLSAVAVTNRGDVQSYKDISHACIDAGPRGWSPAELNILRLLPDRKTNQEKSASRGCAATVLASYLAENELLQTPSCGLGDGAAQRTHLIGPYKSTAKRMRGACRPRPWFGRVSSGFVLDAVAGAEALHAGRPGGRAEDRFQFQDLALPNRPRTKLQHLPSLVYNCGVILRAMAACRGPVSSICMATELNVVIVGDTSGGVSVIDVESGAKLREFDREKAEAVTAVAYAPGLRAVIAAECSMARDTARVLIWDADSGTLLVVWNIHTLEKHLKLRCVAAVTSAAYAPQQRAVNAADRRLELRCTQLPWGLALAPEVEAFVVSECHFGGAGRKQMLEQQFGRVAICDVASGAQRAEFDCSSPVMSLAFVPDSGVVVCGARDGQITIWDLEAQRKRSTLSMPSSVNSLVYDQVTKRLIAGDKSGNIRVWTLDEVMNPDLSACSRKAPPGGGQDDDFEFFRCDACSASFFKINRTLVERFGQRKSSIPEFEFIEILEDVCATMFTKHEYGVKQHEGKKYLFGPGVTDHIPDKGFGQMGMGDYDKRLAAYCRMFTEDVGEEKLRELFTGNQIDHVGLCRTECKSSASGTGAQTSRPKKPKAPKPPPPPAPKAKNKPKESKAQPQVQQPPLRAPATPPVAEAAAATPPVAEAAADMLEKTISYLPKLTSRQLQWLGEAVMAELASKAMDAEGRGARTEL</sequence>
<dbReference type="SMART" id="SM00320">
    <property type="entry name" value="WD40"/>
    <property type="match status" value="3"/>
</dbReference>
<feature type="compositionally biased region" description="Polar residues" evidence="2">
    <location>
        <begin position="634"/>
        <end position="645"/>
    </location>
</feature>
<dbReference type="SUPFAM" id="SSF50998">
    <property type="entry name" value="Quinoprotein alcohol dehydrogenase-like"/>
    <property type="match status" value="1"/>
</dbReference>
<feature type="region of interest" description="Disordered" evidence="2">
    <location>
        <begin position="634"/>
        <end position="697"/>
    </location>
</feature>
<dbReference type="Gene3D" id="2.130.10.10">
    <property type="entry name" value="YVTN repeat-like/Quinoprotein amine dehydrogenase"/>
    <property type="match status" value="2"/>
</dbReference>
<dbReference type="EMBL" id="CAJNNV010002241">
    <property type="protein sequence ID" value="CAE8586835.1"/>
    <property type="molecule type" value="Genomic_DNA"/>
</dbReference>
<dbReference type="InterPro" id="IPR011047">
    <property type="entry name" value="Quinoprotein_ADH-like_sf"/>
</dbReference>
<dbReference type="PANTHER" id="PTHR19879:SF9">
    <property type="entry name" value="TRANSCRIPTION INITIATION FACTOR TFIID SUBUNIT 5"/>
    <property type="match status" value="1"/>
</dbReference>
<proteinExistence type="predicted"/>
<reference evidence="3" key="1">
    <citation type="submission" date="2021-02" db="EMBL/GenBank/DDBJ databases">
        <authorList>
            <person name="Dougan E. K."/>
            <person name="Rhodes N."/>
            <person name="Thang M."/>
            <person name="Chan C."/>
        </authorList>
    </citation>
    <scope>NUCLEOTIDE SEQUENCE</scope>
</reference>
<feature type="repeat" description="WD" evidence="1">
    <location>
        <begin position="414"/>
        <end position="451"/>
    </location>
</feature>
<evidence type="ECO:0000313" key="4">
    <source>
        <dbReference type="Proteomes" id="UP000654075"/>
    </source>
</evidence>
<protein>
    <submittedName>
        <fullName evidence="3">Uncharacterized protein</fullName>
    </submittedName>
</protein>
<dbReference type="OrthoDB" id="448374at2759"/>
<dbReference type="PROSITE" id="PS50082">
    <property type="entry name" value="WD_REPEATS_2"/>
    <property type="match status" value="1"/>
</dbReference>
<keyword evidence="1" id="KW-0853">WD repeat</keyword>
<dbReference type="PANTHER" id="PTHR19879">
    <property type="entry name" value="TRANSCRIPTION INITIATION FACTOR TFIID"/>
    <property type="match status" value="1"/>
</dbReference>
<accession>A0A813DFZ5</accession>
<feature type="compositionally biased region" description="Low complexity" evidence="2">
    <location>
        <begin position="688"/>
        <end position="697"/>
    </location>
</feature>
<organism evidence="3 4">
    <name type="scientific">Polarella glacialis</name>
    <name type="common">Dinoflagellate</name>
    <dbReference type="NCBI Taxonomy" id="89957"/>
    <lineage>
        <taxon>Eukaryota</taxon>
        <taxon>Sar</taxon>
        <taxon>Alveolata</taxon>
        <taxon>Dinophyceae</taxon>
        <taxon>Suessiales</taxon>
        <taxon>Suessiaceae</taxon>
        <taxon>Polarella</taxon>
    </lineage>
</organism>
<dbReference type="AlphaFoldDB" id="A0A813DFZ5"/>
<evidence type="ECO:0000256" key="2">
    <source>
        <dbReference type="SAM" id="MobiDB-lite"/>
    </source>
</evidence>
<dbReference type="InterPro" id="IPR015943">
    <property type="entry name" value="WD40/YVTN_repeat-like_dom_sf"/>
</dbReference>
<comment type="caution">
    <text evidence="3">The sequence shown here is derived from an EMBL/GenBank/DDBJ whole genome shotgun (WGS) entry which is preliminary data.</text>
</comment>
<dbReference type="InterPro" id="IPR001680">
    <property type="entry name" value="WD40_rpt"/>
</dbReference>
<evidence type="ECO:0000313" key="3">
    <source>
        <dbReference type="EMBL" id="CAE8586835.1"/>
    </source>
</evidence>
<evidence type="ECO:0000256" key="1">
    <source>
        <dbReference type="PROSITE-ProRule" id="PRU00221"/>
    </source>
</evidence>
<gene>
    <name evidence="3" type="ORF">PGLA1383_LOCUS5682</name>
</gene>
<dbReference type="Proteomes" id="UP000654075">
    <property type="component" value="Unassembled WGS sequence"/>
</dbReference>